<feature type="region of interest" description="Disordered" evidence="1">
    <location>
        <begin position="1"/>
        <end position="39"/>
    </location>
</feature>
<dbReference type="AlphaFoldDB" id="A0A4Y1ZIK6"/>
<organism evidence="2 3">
    <name type="scientific">Sporolactobacillus inulinus</name>
    <dbReference type="NCBI Taxonomy" id="2078"/>
    <lineage>
        <taxon>Bacteria</taxon>
        <taxon>Bacillati</taxon>
        <taxon>Bacillota</taxon>
        <taxon>Bacilli</taxon>
        <taxon>Bacillales</taxon>
        <taxon>Sporolactobacillaceae</taxon>
        <taxon>Sporolactobacillus</taxon>
    </lineage>
</organism>
<evidence type="ECO:0000313" key="3">
    <source>
        <dbReference type="Proteomes" id="UP000319716"/>
    </source>
</evidence>
<protein>
    <submittedName>
        <fullName evidence="2">Uncharacterized protein</fullName>
    </submittedName>
</protein>
<evidence type="ECO:0000313" key="2">
    <source>
        <dbReference type="EMBL" id="GAY78987.1"/>
    </source>
</evidence>
<dbReference type="Proteomes" id="UP000319716">
    <property type="component" value="Unassembled WGS sequence"/>
</dbReference>
<accession>A0A4Y1ZIK6</accession>
<gene>
    <name evidence="2" type="ORF">NBRC111894_4541</name>
</gene>
<dbReference type="EMBL" id="BEXB01000075">
    <property type="protein sequence ID" value="GAY78987.1"/>
    <property type="molecule type" value="Genomic_DNA"/>
</dbReference>
<comment type="caution">
    <text evidence="2">The sequence shown here is derived from an EMBL/GenBank/DDBJ whole genome shotgun (WGS) entry which is preliminary data.</text>
</comment>
<sequence>MIQAKSGISRDQVHDLFATKPAIRRRSSIREPPSFKMKK</sequence>
<evidence type="ECO:0000256" key="1">
    <source>
        <dbReference type="SAM" id="MobiDB-lite"/>
    </source>
</evidence>
<proteinExistence type="predicted"/>
<name>A0A4Y1ZIK6_9BACL</name>
<reference evidence="2 3" key="1">
    <citation type="submission" date="2017-11" db="EMBL/GenBank/DDBJ databases">
        <title>Draft Genome Sequence of Sporolactobacillus inulinus NBRC 111894 Isolated from Koso, a Japanese Sugar-Vegetable Fermented Beverage.</title>
        <authorList>
            <person name="Chiou T.Y."/>
            <person name="Oshima K."/>
            <person name="Suda W."/>
            <person name="Hattori M."/>
            <person name="Takahashi T."/>
        </authorList>
    </citation>
    <scope>NUCLEOTIDE SEQUENCE [LARGE SCALE GENOMIC DNA]</scope>
    <source>
        <strain evidence="2 3">NBRC111894</strain>
    </source>
</reference>